<dbReference type="OrthoDB" id="2194573at2759"/>
<dbReference type="VEuPathDB" id="MicrosporidiaDB:ECANGB1_531"/>
<gene>
    <name evidence="2" type="ORF">ECANGB1_531</name>
</gene>
<accession>A0A1Y1S902</accession>
<evidence type="ECO:0000313" key="2">
    <source>
        <dbReference type="EMBL" id="ORD94541.1"/>
    </source>
</evidence>
<evidence type="ECO:0000259" key="1">
    <source>
        <dbReference type="Pfam" id="PF10551"/>
    </source>
</evidence>
<dbReference type="AlphaFoldDB" id="A0A1Y1S902"/>
<dbReference type="Pfam" id="PF10551">
    <property type="entry name" value="MULE"/>
    <property type="match status" value="1"/>
</dbReference>
<dbReference type="InterPro" id="IPR018289">
    <property type="entry name" value="MULE_transposase_dom"/>
</dbReference>
<comment type="caution">
    <text evidence="2">The sequence shown here is derived from an EMBL/GenBank/DDBJ whole genome shotgun (WGS) entry which is preliminary data.</text>
</comment>
<reference evidence="2 3" key="1">
    <citation type="journal article" date="2017" name="Environ. Microbiol.">
        <title>Decay of the glycolytic pathway and adaptation to intranuclear parasitism within Enterocytozoonidae microsporidia.</title>
        <authorList>
            <person name="Wiredu Boakye D."/>
            <person name="Jaroenlak P."/>
            <person name="Prachumwat A."/>
            <person name="Williams T.A."/>
            <person name="Bateman K.S."/>
            <person name="Itsathitphaisarn O."/>
            <person name="Sritunyalucksana K."/>
            <person name="Paszkiewicz K.H."/>
            <person name="Moore K.A."/>
            <person name="Stentiford G.D."/>
            <person name="Williams B.A."/>
        </authorList>
    </citation>
    <scope>NUCLEOTIDE SEQUENCE [LARGE SCALE GENOMIC DNA]</scope>
    <source>
        <strain evidence="2 3">GB1</strain>
    </source>
</reference>
<evidence type="ECO:0000313" key="3">
    <source>
        <dbReference type="Proteomes" id="UP000192639"/>
    </source>
</evidence>
<protein>
    <recommendedName>
        <fullName evidence="1">MULE transposase domain-containing protein</fullName>
    </recommendedName>
</protein>
<name>A0A1Y1S902_9MICR</name>
<sequence length="264" mass="29894">MVNRRRRNSVDPDTIIEPVLNIDETLMYTYRGDRFYQFGPGHLHGWVESSNIVIFFDNAMVVPFRSGKVWSIDGTFDVCPVGWAQMYTISILVDHHVLPIVYDLLPSKSGNCYLEFLSHLNRLIPGLDPDVVITDFEKAAINAFKTVYPSSRMSGCMFHLGQSIQRRLDSSGMSESYASDRVVRKFVQALKCLAFVPAAQVQQTFTWLRNHDDFPSCLASTYAYFDKTYVSGANGNGPLYPLCLWNNRENVLADIPRTNNGIEG</sequence>
<organism evidence="2 3">
    <name type="scientific">Enterospora canceri</name>
    <dbReference type="NCBI Taxonomy" id="1081671"/>
    <lineage>
        <taxon>Eukaryota</taxon>
        <taxon>Fungi</taxon>
        <taxon>Fungi incertae sedis</taxon>
        <taxon>Microsporidia</taxon>
        <taxon>Enterocytozoonidae</taxon>
        <taxon>Enterospora</taxon>
    </lineage>
</organism>
<keyword evidence="3" id="KW-1185">Reference proteome</keyword>
<proteinExistence type="predicted"/>
<dbReference type="EMBL" id="LWDP01000016">
    <property type="protein sequence ID" value="ORD94541.1"/>
    <property type="molecule type" value="Genomic_DNA"/>
</dbReference>
<feature type="domain" description="MULE transposase" evidence="1">
    <location>
        <begin position="69"/>
        <end position="161"/>
    </location>
</feature>
<dbReference type="Proteomes" id="UP000192639">
    <property type="component" value="Unassembled WGS sequence"/>
</dbReference>